<evidence type="ECO:0000313" key="3">
    <source>
        <dbReference type="EMBL" id="JAQ11165.1"/>
    </source>
</evidence>
<name>A0A0A9WMN8_LYGHE</name>
<dbReference type="AlphaFoldDB" id="A0A0A9WMN8"/>
<feature type="compositionally biased region" description="Basic and acidic residues" evidence="1">
    <location>
        <begin position="201"/>
        <end position="212"/>
    </location>
</feature>
<proteinExistence type="predicted"/>
<evidence type="ECO:0000256" key="1">
    <source>
        <dbReference type="SAM" id="MobiDB-lite"/>
    </source>
</evidence>
<reference evidence="3" key="3">
    <citation type="journal article" date="2016" name="Gigascience">
        <title>De novo construction of an expanded transcriptome assembly for the western tarnished plant bug, Lygus hesperus.</title>
        <authorList>
            <person name="Tassone E.E."/>
            <person name="Geib S.M."/>
            <person name="Hall B."/>
            <person name="Fabrick J.A."/>
            <person name="Brent C.S."/>
            <person name="Hull J.J."/>
        </authorList>
    </citation>
    <scope>NUCLEOTIDE SEQUENCE</scope>
</reference>
<reference evidence="2" key="1">
    <citation type="journal article" date="2014" name="PLoS ONE">
        <title>Transcriptome-Based Identification of ABC Transporters in the Western Tarnished Plant Bug Lygus hesperus.</title>
        <authorList>
            <person name="Hull J.J."/>
            <person name="Chaney K."/>
            <person name="Geib S.M."/>
            <person name="Fabrick J.A."/>
            <person name="Brent C.S."/>
            <person name="Walsh D."/>
            <person name="Lavine L.C."/>
        </authorList>
    </citation>
    <scope>NUCLEOTIDE SEQUENCE</scope>
</reference>
<feature type="region of interest" description="Disordered" evidence="1">
    <location>
        <begin position="185"/>
        <end position="212"/>
    </location>
</feature>
<accession>A0A0A9WMN8</accession>
<feature type="compositionally biased region" description="Low complexity" evidence="1">
    <location>
        <begin position="189"/>
        <end position="200"/>
    </location>
</feature>
<keyword evidence="2" id="KW-0687">Ribonucleoprotein</keyword>
<gene>
    <name evidence="2" type="primary">RPL26_1</name>
    <name evidence="2" type="ORF">CM83_101732</name>
    <name evidence="3" type="ORF">g.14131</name>
</gene>
<keyword evidence="2" id="KW-0689">Ribosomal protein</keyword>
<dbReference type="EMBL" id="GBHO01034923">
    <property type="protein sequence ID" value="JAG08681.1"/>
    <property type="molecule type" value="Transcribed_RNA"/>
</dbReference>
<evidence type="ECO:0000313" key="2">
    <source>
        <dbReference type="EMBL" id="JAG08681.1"/>
    </source>
</evidence>
<reference evidence="2" key="2">
    <citation type="submission" date="2014-07" db="EMBL/GenBank/DDBJ databases">
        <authorList>
            <person name="Hull J."/>
        </authorList>
    </citation>
    <scope>NUCLEOTIDE SEQUENCE</scope>
</reference>
<protein>
    <submittedName>
        <fullName evidence="2">60S ribosomal protein L26</fullName>
    </submittedName>
</protein>
<organism evidence="2">
    <name type="scientific">Lygus hesperus</name>
    <name type="common">Western plant bug</name>
    <dbReference type="NCBI Taxonomy" id="30085"/>
    <lineage>
        <taxon>Eukaryota</taxon>
        <taxon>Metazoa</taxon>
        <taxon>Ecdysozoa</taxon>
        <taxon>Arthropoda</taxon>
        <taxon>Hexapoda</taxon>
        <taxon>Insecta</taxon>
        <taxon>Pterygota</taxon>
        <taxon>Neoptera</taxon>
        <taxon>Paraneoptera</taxon>
        <taxon>Hemiptera</taxon>
        <taxon>Heteroptera</taxon>
        <taxon>Panheteroptera</taxon>
        <taxon>Cimicomorpha</taxon>
        <taxon>Miridae</taxon>
        <taxon>Mirini</taxon>
        <taxon>Lygus</taxon>
    </lineage>
</organism>
<feature type="region of interest" description="Disordered" evidence="1">
    <location>
        <begin position="1"/>
        <end position="58"/>
    </location>
</feature>
<sequence>MVIIDSEVVDSSHTGDKEDTPGSSGERNCRAAASDSDTNECASGCGNSTASVSTHEDSVADIRETTTASYDTTNLVPCNLHYLRYNEIYTPISLGGTEVIQGSSIHTTNLRSGTTNTDSCNLRSSTDATATDPLHSGGGYSWKYPQYTLQRSYLRKNYDVLYGIANSAMNSSTTDTIPQQHCVASAPADHSGISDSNSDDSGTKSHRGSDGKNVEIYRMNSMVYTNALSRDELDGVTVCADDDDLESNYCDSAGCYTTPTSHARAAIFRTDSEHKKEL</sequence>
<dbReference type="GO" id="GO:0005840">
    <property type="term" value="C:ribosome"/>
    <property type="evidence" value="ECO:0007669"/>
    <property type="project" value="UniProtKB-KW"/>
</dbReference>
<feature type="compositionally biased region" description="Polar residues" evidence="1">
    <location>
        <begin position="35"/>
        <end position="53"/>
    </location>
</feature>
<dbReference type="EMBL" id="GDHC01007464">
    <property type="protein sequence ID" value="JAQ11165.1"/>
    <property type="molecule type" value="Transcribed_RNA"/>
</dbReference>